<proteinExistence type="inferred from homology"/>
<dbReference type="Proteomes" id="UP000310039">
    <property type="component" value="Unassembled WGS sequence"/>
</dbReference>
<protein>
    <recommendedName>
        <fullName evidence="3">alcohol dehydrogenase</fullName>
        <ecNumber evidence="3">1.1.1.1</ecNumber>
    </recommendedName>
</protein>
<comment type="caution">
    <text evidence="16">The sequence shown here is derived from an EMBL/GenBank/DDBJ whole genome shotgun (WGS) entry which is preliminary data.</text>
</comment>
<dbReference type="Pfam" id="PF00107">
    <property type="entry name" value="ADH_zinc_N"/>
    <property type="match status" value="1"/>
</dbReference>
<dbReference type="PANTHER" id="PTHR42940">
    <property type="entry name" value="ALCOHOL DEHYDROGENASE 1-RELATED"/>
    <property type="match status" value="1"/>
</dbReference>
<dbReference type="SUPFAM" id="SSF50129">
    <property type="entry name" value="GroES-like"/>
    <property type="match status" value="1"/>
</dbReference>
<dbReference type="InterPro" id="IPR013149">
    <property type="entry name" value="ADH-like_C"/>
</dbReference>
<dbReference type="Proteomes" id="UP000310374">
    <property type="component" value="Unassembled WGS sequence"/>
</dbReference>
<organism evidence="16 23">
    <name type="scientific">Aureobasidium pullulans</name>
    <name type="common">Black yeast</name>
    <name type="synonym">Pullularia pullulans</name>
    <dbReference type="NCBI Taxonomy" id="5580"/>
    <lineage>
        <taxon>Eukaryota</taxon>
        <taxon>Fungi</taxon>
        <taxon>Dikarya</taxon>
        <taxon>Ascomycota</taxon>
        <taxon>Pezizomycotina</taxon>
        <taxon>Dothideomycetes</taxon>
        <taxon>Dothideomycetidae</taxon>
        <taxon>Dothideales</taxon>
        <taxon>Saccotheciaceae</taxon>
        <taxon>Aureobasidium</taxon>
    </lineage>
</organism>
<evidence type="ECO:0000313" key="17">
    <source>
        <dbReference type="EMBL" id="THZ79117.1"/>
    </source>
</evidence>
<evidence type="ECO:0000313" key="16">
    <source>
        <dbReference type="EMBL" id="THZ62379.1"/>
    </source>
</evidence>
<dbReference type="Proteomes" id="UP000310121">
    <property type="component" value="Unassembled WGS sequence"/>
</dbReference>
<evidence type="ECO:0000313" key="25">
    <source>
        <dbReference type="Proteomes" id="UP000310121"/>
    </source>
</evidence>
<dbReference type="Proteomes" id="UP000308005">
    <property type="component" value="Unassembled WGS sequence"/>
</dbReference>
<dbReference type="EMBL" id="QZAL01000149">
    <property type="protein sequence ID" value="THW35854.1"/>
    <property type="molecule type" value="Genomic_DNA"/>
</dbReference>
<dbReference type="Proteomes" id="UP000309734">
    <property type="component" value="Unassembled WGS sequence"/>
</dbReference>
<evidence type="ECO:0000256" key="7">
    <source>
        <dbReference type="ARBA" id="ARBA00023027"/>
    </source>
</evidence>
<dbReference type="CDD" id="cd08297">
    <property type="entry name" value="CAD3"/>
    <property type="match status" value="1"/>
</dbReference>
<dbReference type="GO" id="GO:0005737">
    <property type="term" value="C:cytoplasm"/>
    <property type="evidence" value="ECO:0007669"/>
    <property type="project" value="TreeGrafter"/>
</dbReference>
<dbReference type="Proteomes" id="UP000310687">
    <property type="component" value="Unassembled WGS sequence"/>
</dbReference>
<dbReference type="Proteomes" id="UP000304947">
    <property type="component" value="Unassembled WGS sequence"/>
</dbReference>
<evidence type="ECO:0000313" key="26">
    <source>
        <dbReference type="Proteomes" id="UP000310374"/>
    </source>
</evidence>
<evidence type="ECO:0000313" key="18">
    <source>
        <dbReference type="EMBL" id="TIA72595.1"/>
    </source>
</evidence>
<evidence type="ECO:0000313" key="19">
    <source>
        <dbReference type="Proteomes" id="UP000304947"/>
    </source>
</evidence>
<evidence type="ECO:0000256" key="3">
    <source>
        <dbReference type="ARBA" id="ARBA00013190"/>
    </source>
</evidence>
<keyword evidence="5" id="KW-0862">Zinc</keyword>
<evidence type="ECO:0000313" key="21">
    <source>
        <dbReference type="Proteomes" id="UP000308005"/>
    </source>
</evidence>
<dbReference type="EC" id="1.1.1.1" evidence="3"/>
<evidence type="ECO:0000313" key="20">
    <source>
        <dbReference type="Proteomes" id="UP000305064"/>
    </source>
</evidence>
<feature type="region of interest" description="Disordered" evidence="8">
    <location>
        <begin position="1"/>
        <end position="28"/>
    </location>
</feature>
<evidence type="ECO:0000256" key="6">
    <source>
        <dbReference type="ARBA" id="ARBA00023002"/>
    </source>
</evidence>
<dbReference type="EMBL" id="QZBN01000472">
    <property type="protein sequence ID" value="THZ42522.1"/>
    <property type="molecule type" value="Genomic_DNA"/>
</dbReference>
<dbReference type="PANTHER" id="PTHR42940:SF3">
    <property type="entry name" value="ALCOHOL DEHYDROGENASE 1-RELATED"/>
    <property type="match status" value="1"/>
</dbReference>
<keyword evidence="7" id="KW-0520">NAD</keyword>
<evidence type="ECO:0000313" key="12">
    <source>
        <dbReference type="EMBL" id="THX31242.1"/>
    </source>
</evidence>
<dbReference type="GO" id="GO:0046872">
    <property type="term" value="F:metal ion binding"/>
    <property type="evidence" value="ECO:0007669"/>
    <property type="project" value="UniProtKB-KW"/>
</dbReference>
<evidence type="ECO:0000313" key="24">
    <source>
        <dbReference type="Proteomes" id="UP000310039"/>
    </source>
</evidence>
<evidence type="ECO:0000256" key="5">
    <source>
        <dbReference type="ARBA" id="ARBA00022833"/>
    </source>
</evidence>
<evidence type="ECO:0000313" key="23">
    <source>
        <dbReference type="Proteomes" id="UP000309734"/>
    </source>
</evidence>
<accession>A0A4S8XIE5</accession>
<reference evidence="19 20" key="1">
    <citation type="submission" date="2018-10" db="EMBL/GenBank/DDBJ databases">
        <title>Fifty Aureobasidium pullulans genomes reveal a recombining polyextremotolerant generalist.</title>
        <authorList>
            <person name="Gostincar C."/>
            <person name="Turk M."/>
            <person name="Zajc J."/>
            <person name="Gunde-Cimerman N."/>
        </authorList>
    </citation>
    <scope>NUCLEOTIDE SEQUENCE [LARGE SCALE GENOMIC DNA]</scope>
    <source>
        <strain evidence="12 26">EXF-10081</strain>
        <strain evidence="11 22">EXF-10796</strain>
        <strain evidence="10 27">EXF-11013</strain>
        <strain evidence="18 19">EXF-3380</strain>
        <strain evidence="17 24">EXF-3403</strain>
        <strain evidence="16 23">EXF-3519</strain>
        <strain evidence="15 25">EXF-3844</strain>
        <strain evidence="14 21">EXF-3863</strain>
        <strain evidence="13 20">EXF-4256</strain>
    </source>
</reference>
<dbReference type="AlphaFoldDB" id="A0A4S8XIE5"/>
<evidence type="ECO:0000313" key="11">
    <source>
        <dbReference type="EMBL" id="THW39822.1"/>
    </source>
</evidence>
<dbReference type="EMBL" id="QZBJ01000119">
    <property type="protein sequence ID" value="THY68913.1"/>
    <property type="molecule type" value="Genomic_DNA"/>
</dbReference>
<dbReference type="FunFam" id="3.40.50.720:FF:000039">
    <property type="entry name" value="Alcohol dehydrogenase AdhP"/>
    <property type="match status" value="1"/>
</dbReference>
<dbReference type="EMBL" id="QZBS01000499">
    <property type="protein sequence ID" value="THZ62379.1"/>
    <property type="molecule type" value="Genomic_DNA"/>
</dbReference>
<dbReference type="InterPro" id="IPR020843">
    <property type="entry name" value="ER"/>
</dbReference>
<evidence type="ECO:0000256" key="2">
    <source>
        <dbReference type="ARBA" id="ARBA00008072"/>
    </source>
</evidence>
<evidence type="ECO:0000313" key="27">
    <source>
        <dbReference type="Proteomes" id="UP000310687"/>
    </source>
</evidence>
<keyword evidence="6" id="KW-0560">Oxidoreductase</keyword>
<dbReference type="InterPro" id="IPR011032">
    <property type="entry name" value="GroES-like_sf"/>
</dbReference>
<keyword evidence="4" id="KW-0479">Metal-binding</keyword>
<dbReference type="InterPro" id="IPR013154">
    <property type="entry name" value="ADH-like_N"/>
</dbReference>
<evidence type="ECO:0000256" key="8">
    <source>
        <dbReference type="SAM" id="MobiDB-lite"/>
    </source>
</evidence>
<dbReference type="EMBL" id="QZBU01000123">
    <property type="protein sequence ID" value="TIA72595.1"/>
    <property type="molecule type" value="Genomic_DNA"/>
</dbReference>
<evidence type="ECO:0000256" key="4">
    <source>
        <dbReference type="ARBA" id="ARBA00022723"/>
    </source>
</evidence>
<dbReference type="EMBL" id="QZAT01000024">
    <property type="protein sequence ID" value="THX31242.1"/>
    <property type="molecule type" value="Genomic_DNA"/>
</dbReference>
<evidence type="ECO:0000259" key="9">
    <source>
        <dbReference type="SMART" id="SM00829"/>
    </source>
</evidence>
<gene>
    <name evidence="18" type="ORF">D6C83_00831</name>
    <name evidence="17" type="ORF">D6C84_07992</name>
    <name evidence="16" type="ORF">D6C85_09264</name>
    <name evidence="15" type="ORF">D6C90_05280</name>
    <name evidence="14" type="ORF">D6C91_08184</name>
    <name evidence="13" type="ORF">D6C94_10050</name>
    <name evidence="12" type="ORF">D6D12_02946</name>
    <name evidence="11" type="ORF">D6D21_07120</name>
    <name evidence="10" type="ORF">D6D22_07944</name>
</gene>
<dbReference type="Proteomes" id="UP000309076">
    <property type="component" value="Unassembled WGS sequence"/>
</dbReference>
<dbReference type="Gene3D" id="3.90.180.10">
    <property type="entry name" value="Medium-chain alcohol dehydrogenases, catalytic domain"/>
    <property type="match status" value="1"/>
</dbReference>
<dbReference type="EMBL" id="QZBM01000537">
    <property type="protein sequence ID" value="THZ12905.1"/>
    <property type="molecule type" value="Genomic_DNA"/>
</dbReference>
<evidence type="ECO:0000313" key="15">
    <source>
        <dbReference type="EMBL" id="THZ42522.1"/>
    </source>
</evidence>
<evidence type="ECO:0000313" key="10">
    <source>
        <dbReference type="EMBL" id="THW35854.1"/>
    </source>
</evidence>
<feature type="domain" description="Enoyl reductase (ER)" evidence="9">
    <location>
        <begin position="14"/>
        <end position="364"/>
    </location>
</feature>
<dbReference type="EMBL" id="QZAM01000157">
    <property type="protein sequence ID" value="THW39822.1"/>
    <property type="molecule type" value="Genomic_DNA"/>
</dbReference>
<comment type="cofactor">
    <cofactor evidence="1">
        <name>Zn(2+)</name>
        <dbReference type="ChEBI" id="CHEBI:29105"/>
    </cofactor>
</comment>
<evidence type="ECO:0000313" key="14">
    <source>
        <dbReference type="EMBL" id="THZ12905.1"/>
    </source>
</evidence>
<dbReference type="Pfam" id="PF08240">
    <property type="entry name" value="ADH_N"/>
    <property type="match status" value="1"/>
</dbReference>
<dbReference type="Proteomes" id="UP000305064">
    <property type="component" value="Unassembled WGS sequence"/>
</dbReference>
<dbReference type="InterPro" id="IPR036291">
    <property type="entry name" value="NAD(P)-bd_dom_sf"/>
</dbReference>
<dbReference type="Gene3D" id="3.40.50.720">
    <property type="entry name" value="NAD(P)-binding Rossmann-like Domain"/>
    <property type="match status" value="1"/>
</dbReference>
<evidence type="ECO:0000256" key="1">
    <source>
        <dbReference type="ARBA" id="ARBA00001947"/>
    </source>
</evidence>
<dbReference type="EMBL" id="QZBT01000150">
    <property type="protein sequence ID" value="THZ79117.1"/>
    <property type="molecule type" value="Genomic_DNA"/>
</dbReference>
<dbReference type="GO" id="GO:0004022">
    <property type="term" value="F:alcohol dehydrogenase (NAD+) activity"/>
    <property type="evidence" value="ECO:0007669"/>
    <property type="project" value="UniProtKB-EC"/>
</dbReference>
<sequence>MGLPTSQKAAVKQGEGKSSTAPVKDISVPEPAPGQILVKINWTGLCGSDKSLIYDEWATQGLRMTPDTHGIAGHEGAGEVVAVHDDVKDLWKVGDRAGVKWVASVCRKCEFCTNGTDELQCPKQLNSGFSIAGTFQEYCLTDARYATRLPEGVSDEEAGPILCGGVQSSLTVLRRIAYTACKRSAVRPGQWIVLPGAGGGLGHLAVQYAKAMGMRIIAVDGGDDKGKLCKQLGAEHYIDFLSCKDVAAEVMKLTTFGAHGVIVFAATKEAYGSAPNFLRPGGTVVAVGLPKDETIIAGASPLTLVLKRLNIVGSVTGTLKEVEEALDFTARGLVRPILTKGTLEDVDRFLQLLDQGKLPGRAVLKIAA</sequence>
<dbReference type="OrthoDB" id="1879366at2759"/>
<dbReference type="SUPFAM" id="SSF51735">
    <property type="entry name" value="NAD(P)-binding Rossmann-fold domains"/>
    <property type="match status" value="1"/>
</dbReference>
<dbReference type="SMART" id="SM00829">
    <property type="entry name" value="PKS_ER"/>
    <property type="match status" value="1"/>
</dbReference>
<name>A0A4S8XIE5_AURPU</name>
<evidence type="ECO:0000313" key="22">
    <source>
        <dbReference type="Proteomes" id="UP000309076"/>
    </source>
</evidence>
<comment type="similarity">
    <text evidence="2">Belongs to the zinc-containing alcohol dehydrogenase family.</text>
</comment>
<evidence type="ECO:0000313" key="13">
    <source>
        <dbReference type="EMBL" id="THY68913.1"/>
    </source>
</evidence>